<name>A0ABU3U4E5_9FLAO</name>
<reference evidence="1 2" key="1">
    <citation type="submission" date="2023-10" db="EMBL/GenBank/DDBJ databases">
        <title>Marimonas sp. nov. isolated from tidal mud flat.</title>
        <authorList>
            <person name="Jaincy N.J."/>
            <person name="Srinivasan S."/>
            <person name="Lee S.-S."/>
        </authorList>
    </citation>
    <scope>NUCLEOTIDE SEQUENCE [LARGE SCALE GENOMIC DNA]</scope>
    <source>
        <strain evidence="1 2">MJ-SS3</strain>
    </source>
</reference>
<evidence type="ECO:0008006" key="3">
    <source>
        <dbReference type="Google" id="ProtNLM"/>
    </source>
</evidence>
<protein>
    <recommendedName>
        <fullName evidence="3">HEPN domain-containing protein</fullName>
    </recommendedName>
</protein>
<dbReference type="EMBL" id="JAWHTF010000001">
    <property type="protein sequence ID" value="MDU8884970.1"/>
    <property type="molecule type" value="Genomic_DNA"/>
</dbReference>
<dbReference type="Gene3D" id="1.20.120.330">
    <property type="entry name" value="Nucleotidyltransferases domain 2"/>
    <property type="match status" value="1"/>
</dbReference>
<proteinExistence type="predicted"/>
<evidence type="ECO:0000313" key="2">
    <source>
        <dbReference type="Proteomes" id="UP001268651"/>
    </source>
</evidence>
<keyword evidence="2" id="KW-1185">Reference proteome</keyword>
<evidence type="ECO:0000313" key="1">
    <source>
        <dbReference type="EMBL" id="MDU8884970.1"/>
    </source>
</evidence>
<gene>
    <name evidence="1" type="ORF">RXV94_02275</name>
</gene>
<organism evidence="1 2">
    <name type="scientific">Gilvirhabdus luticola</name>
    <dbReference type="NCBI Taxonomy" id="3079858"/>
    <lineage>
        <taxon>Bacteria</taxon>
        <taxon>Pseudomonadati</taxon>
        <taxon>Bacteroidota</taxon>
        <taxon>Flavobacteriia</taxon>
        <taxon>Flavobacteriales</taxon>
        <taxon>Flavobacteriaceae</taxon>
        <taxon>Gilvirhabdus</taxon>
    </lineage>
</organism>
<dbReference type="Proteomes" id="UP001268651">
    <property type="component" value="Unassembled WGS sequence"/>
</dbReference>
<dbReference type="RefSeq" id="WP_316660777.1">
    <property type="nucleotide sequence ID" value="NZ_JAWHTF010000001.1"/>
</dbReference>
<comment type="caution">
    <text evidence="1">The sequence shown here is derived from an EMBL/GenBank/DDBJ whole genome shotgun (WGS) entry which is preliminary data.</text>
</comment>
<sequence length="124" mass="14545">MEKKAKKLFEEAVHKLNAANEELYRPHEDIVSYSVCKNSQHAIENFLRGYLLKNEIDTDNLKTIKSLYDECVKVNKKFKQIDLSDFECKSYNTDNVYCNEVEKVSSCFNIADNLDTLLRREKII</sequence>
<accession>A0ABU3U4E5</accession>